<dbReference type="Proteomes" id="UP000289792">
    <property type="component" value="Unassembled WGS sequence"/>
</dbReference>
<accession>A0A4Q0XLS6</accession>
<dbReference type="AlphaFoldDB" id="A0A4Q0XLS6"/>
<feature type="transmembrane region" description="Helical" evidence="1">
    <location>
        <begin position="140"/>
        <end position="162"/>
    </location>
</feature>
<evidence type="ECO:0000313" key="2">
    <source>
        <dbReference type="EMBL" id="RXJ52637.1"/>
    </source>
</evidence>
<gene>
    <name evidence="2" type="ORF">ESZ48_02790</name>
</gene>
<keyword evidence="3" id="KW-1185">Reference proteome</keyword>
<comment type="caution">
    <text evidence="2">The sequence shown here is derived from an EMBL/GenBank/DDBJ whole genome shotgun (WGS) entry which is preliminary data.</text>
</comment>
<organism evidence="2 3">
    <name type="scientific">Gelidibacter gilvus</name>
    <dbReference type="NCBI Taxonomy" id="59602"/>
    <lineage>
        <taxon>Bacteria</taxon>
        <taxon>Pseudomonadati</taxon>
        <taxon>Bacteroidota</taxon>
        <taxon>Flavobacteriia</taxon>
        <taxon>Flavobacteriales</taxon>
        <taxon>Flavobacteriaceae</taxon>
        <taxon>Gelidibacter</taxon>
    </lineage>
</organism>
<feature type="transmembrane region" description="Helical" evidence="1">
    <location>
        <begin position="259"/>
        <end position="276"/>
    </location>
</feature>
<feature type="transmembrane region" description="Helical" evidence="1">
    <location>
        <begin position="177"/>
        <end position="196"/>
    </location>
</feature>
<name>A0A4Q0XLS6_9FLAO</name>
<keyword evidence="1" id="KW-0472">Membrane</keyword>
<sequence>MSRKFNPANITEAQKEDIISATNNYADSIKRDLDKEPSFKDMIKDSIQGNGKEKVYDVFNSLKYMWELSGRDISKADEVYNEYFILREDYSKVIYVDEINHPKVSHQNAMEMFKKANNNIGNKQIEEKPDVEVELQSIEYLGIILMCILVLYFIIESIFRMFSDGRVFYFWGYYNEVYKLSGMLLVFSFFGLNHYYSKSKELKQVIDDLWQIILKFKTLISGLLELKTVQNALIILVGILGLMVVASLIMGGIYALIEYWYLVVGGIILFFIYAKYKSIKK</sequence>
<proteinExistence type="predicted"/>
<evidence type="ECO:0000256" key="1">
    <source>
        <dbReference type="SAM" id="Phobius"/>
    </source>
</evidence>
<keyword evidence="1" id="KW-0812">Transmembrane</keyword>
<protein>
    <submittedName>
        <fullName evidence="2">Uncharacterized protein</fullName>
    </submittedName>
</protein>
<reference evidence="2 3" key="1">
    <citation type="submission" date="2019-01" db="EMBL/GenBank/DDBJ databases">
        <title>Genome sequence of the Antarctic species Gelidibacter gilvus ACAM 158(T).</title>
        <authorList>
            <person name="Bowman J.P."/>
        </authorList>
    </citation>
    <scope>NUCLEOTIDE SEQUENCE [LARGE SCALE GENOMIC DNA]</scope>
    <source>
        <strain evidence="2 3">IC158</strain>
    </source>
</reference>
<evidence type="ECO:0000313" key="3">
    <source>
        <dbReference type="Proteomes" id="UP000289792"/>
    </source>
</evidence>
<keyword evidence="1" id="KW-1133">Transmembrane helix</keyword>
<dbReference type="RefSeq" id="WP_129015771.1">
    <property type="nucleotide sequence ID" value="NZ_SDDZ01000001.1"/>
</dbReference>
<dbReference type="OrthoDB" id="9954468at2"/>
<dbReference type="EMBL" id="SDDZ01000001">
    <property type="protein sequence ID" value="RXJ52637.1"/>
    <property type="molecule type" value="Genomic_DNA"/>
</dbReference>
<feature type="transmembrane region" description="Helical" evidence="1">
    <location>
        <begin position="232"/>
        <end position="253"/>
    </location>
</feature>